<organism evidence="2 3">
    <name type="scientific">Mycena chlorophos</name>
    <name type="common">Agaric fungus</name>
    <name type="synonym">Agaricus chlorophos</name>
    <dbReference type="NCBI Taxonomy" id="658473"/>
    <lineage>
        <taxon>Eukaryota</taxon>
        <taxon>Fungi</taxon>
        <taxon>Dikarya</taxon>
        <taxon>Basidiomycota</taxon>
        <taxon>Agaricomycotina</taxon>
        <taxon>Agaricomycetes</taxon>
        <taxon>Agaricomycetidae</taxon>
        <taxon>Agaricales</taxon>
        <taxon>Marasmiineae</taxon>
        <taxon>Mycenaceae</taxon>
        <taxon>Mycena</taxon>
    </lineage>
</organism>
<gene>
    <name evidence="2" type="ORF">MCHLO_03115</name>
</gene>
<evidence type="ECO:0000313" key="3">
    <source>
        <dbReference type="Proteomes" id="UP000815677"/>
    </source>
</evidence>
<dbReference type="Proteomes" id="UP000815677">
    <property type="component" value="Unassembled WGS sequence"/>
</dbReference>
<feature type="region of interest" description="Disordered" evidence="1">
    <location>
        <begin position="1"/>
        <end position="58"/>
    </location>
</feature>
<feature type="compositionally biased region" description="Low complexity" evidence="1">
    <location>
        <begin position="114"/>
        <end position="136"/>
    </location>
</feature>
<proteinExistence type="predicted"/>
<name>A0ABQ0L325_MYCCL</name>
<reference evidence="2" key="1">
    <citation type="submission" date="2014-09" db="EMBL/GenBank/DDBJ databases">
        <title>Genome sequence of the luminous mushroom Mycena chlorophos for searching fungal bioluminescence genes.</title>
        <authorList>
            <person name="Tanaka Y."/>
            <person name="Kasuga D."/>
            <person name="Oba Y."/>
            <person name="Hase S."/>
            <person name="Sato K."/>
            <person name="Oba Y."/>
            <person name="Sakakibara Y."/>
        </authorList>
    </citation>
    <scope>NUCLEOTIDE SEQUENCE</scope>
</reference>
<protein>
    <submittedName>
        <fullName evidence="2">Uncharacterized protein</fullName>
    </submittedName>
</protein>
<accession>A0ABQ0L325</accession>
<sequence>MPIDHFRPSLPGLDPRTDLSGLKQRQHGSEADSTKPTSYPPTLSSPGALFPPSPRISTSSMQIHTASISLTIASIHFHRHGQREERSRTYGNPVNEQRMPGKDERTESSFCRHSVPAPSLARPASPAPQSHQPQAAKNTLSIEPEPTRHENTPARRITRAMRTYRACVKMGSRRVLAGTAQQQSGTTSQ</sequence>
<evidence type="ECO:0000256" key="1">
    <source>
        <dbReference type="SAM" id="MobiDB-lite"/>
    </source>
</evidence>
<feature type="compositionally biased region" description="Polar residues" evidence="1">
    <location>
        <begin position="34"/>
        <end position="45"/>
    </location>
</feature>
<evidence type="ECO:0000313" key="2">
    <source>
        <dbReference type="EMBL" id="GAT45544.1"/>
    </source>
</evidence>
<dbReference type="EMBL" id="DF841495">
    <property type="protein sequence ID" value="GAT45544.1"/>
    <property type="molecule type" value="Genomic_DNA"/>
</dbReference>
<feature type="region of interest" description="Disordered" evidence="1">
    <location>
        <begin position="78"/>
        <end position="159"/>
    </location>
</feature>
<keyword evidence="3" id="KW-1185">Reference proteome</keyword>